<organism evidence="9 10">
    <name type="scientific">Hallerella porci</name>
    <dbReference type="NCBI Taxonomy" id="1945871"/>
    <lineage>
        <taxon>Bacteria</taxon>
        <taxon>Pseudomonadati</taxon>
        <taxon>Fibrobacterota</taxon>
        <taxon>Fibrobacteria</taxon>
        <taxon>Fibrobacterales</taxon>
        <taxon>Fibrobacteraceae</taxon>
        <taxon>Hallerella</taxon>
    </lineage>
</organism>
<evidence type="ECO:0000256" key="7">
    <source>
        <dbReference type="ARBA" id="ARBA00023136"/>
    </source>
</evidence>
<evidence type="ECO:0000313" key="10">
    <source>
        <dbReference type="Proteomes" id="UP000245523"/>
    </source>
</evidence>
<evidence type="ECO:0000256" key="5">
    <source>
        <dbReference type="ARBA" id="ARBA00022833"/>
    </source>
</evidence>
<evidence type="ECO:0000256" key="2">
    <source>
        <dbReference type="ARBA" id="ARBA00006939"/>
    </source>
</evidence>
<protein>
    <submittedName>
        <fullName evidence="9">ZIP family zinc transporter</fullName>
    </submittedName>
</protein>
<keyword evidence="6 8" id="KW-1133">Transmembrane helix</keyword>
<evidence type="ECO:0000256" key="4">
    <source>
        <dbReference type="ARBA" id="ARBA00022692"/>
    </source>
</evidence>
<reference evidence="9 10" key="1">
    <citation type="submission" date="2018-05" db="EMBL/GenBank/DDBJ databases">
        <title>Animal gut microbial communities from fecal samples from Wisconsin, USA.</title>
        <authorList>
            <person name="Neumann A."/>
        </authorList>
    </citation>
    <scope>NUCLEOTIDE SEQUENCE [LARGE SCALE GENOMIC DNA]</scope>
    <source>
        <strain evidence="9 10">UWS4</strain>
    </source>
</reference>
<keyword evidence="3" id="KW-1003">Cell membrane</keyword>
<dbReference type="Pfam" id="PF02535">
    <property type="entry name" value="Zip"/>
    <property type="match status" value="1"/>
</dbReference>
<feature type="transmembrane region" description="Helical" evidence="8">
    <location>
        <begin position="167"/>
        <end position="191"/>
    </location>
</feature>
<feature type="transmembrane region" description="Helical" evidence="8">
    <location>
        <begin position="128"/>
        <end position="146"/>
    </location>
</feature>
<keyword evidence="10" id="KW-1185">Reference proteome</keyword>
<dbReference type="PANTHER" id="PTHR11040:SF211">
    <property type="entry name" value="ZINC TRANSPORTER ZIP11"/>
    <property type="match status" value="1"/>
</dbReference>
<dbReference type="PANTHER" id="PTHR11040">
    <property type="entry name" value="ZINC/IRON TRANSPORTER"/>
    <property type="match status" value="1"/>
</dbReference>
<comment type="caution">
    <text evidence="9">The sequence shown here is derived from an EMBL/GenBank/DDBJ whole genome shotgun (WGS) entry which is preliminary data.</text>
</comment>
<proteinExistence type="inferred from homology"/>
<sequence length="246" mass="26413">MKQSIFCLLIPFWGTPLGASFVFFLREKLNRSAERMLTGFAGGVMIAASIWSLILPTLRASADYEKFAFIPIVIGFWAGILFLLLLDHLIPHLHQFAKRPEGMPSHWTRSTMLFFAVTLHNIPEGLAAGAAGGAFILAIGIAIQNIPEGAIISMPLKAAGFSAKKAFVYGMLSGIIEPICGSVMLILASLIFPAMPYLLSFAAGAMIYVVVEELVPSTAAGEHSDIGTLFFALGFTLMMSLDVALG</sequence>
<comment type="subcellular location">
    <subcellularLocation>
        <location evidence="1">Cell membrane</location>
        <topology evidence="1">Multi-pass membrane protein</topology>
    </subcellularLocation>
</comment>
<feature type="transmembrane region" description="Helical" evidence="8">
    <location>
        <begin position="6"/>
        <end position="25"/>
    </location>
</feature>
<feature type="transmembrane region" description="Helical" evidence="8">
    <location>
        <begin position="67"/>
        <end position="86"/>
    </location>
</feature>
<dbReference type="Proteomes" id="UP000245523">
    <property type="component" value="Unassembled WGS sequence"/>
</dbReference>
<feature type="transmembrane region" description="Helical" evidence="8">
    <location>
        <begin position="197"/>
        <end position="215"/>
    </location>
</feature>
<evidence type="ECO:0000313" key="9">
    <source>
        <dbReference type="EMBL" id="PWL01978.1"/>
    </source>
</evidence>
<keyword evidence="7 8" id="KW-0472">Membrane</keyword>
<accession>A0ABX5LL44</accession>
<dbReference type="RefSeq" id="WP_109587433.1">
    <property type="nucleotide sequence ID" value="NZ_JAXEIU010000063.1"/>
</dbReference>
<name>A0ABX5LL44_9BACT</name>
<evidence type="ECO:0000256" key="3">
    <source>
        <dbReference type="ARBA" id="ARBA00022475"/>
    </source>
</evidence>
<dbReference type="EMBL" id="QGHD01000009">
    <property type="protein sequence ID" value="PWL01978.1"/>
    <property type="molecule type" value="Genomic_DNA"/>
</dbReference>
<gene>
    <name evidence="9" type="ORF">B0H50_10967</name>
</gene>
<keyword evidence="5" id="KW-0862">Zinc</keyword>
<evidence type="ECO:0000256" key="8">
    <source>
        <dbReference type="SAM" id="Phobius"/>
    </source>
</evidence>
<evidence type="ECO:0000256" key="6">
    <source>
        <dbReference type="ARBA" id="ARBA00022989"/>
    </source>
</evidence>
<feature type="transmembrane region" description="Helical" evidence="8">
    <location>
        <begin position="227"/>
        <end position="245"/>
    </location>
</feature>
<feature type="transmembrane region" description="Helical" evidence="8">
    <location>
        <begin position="37"/>
        <end position="55"/>
    </location>
</feature>
<keyword evidence="4 8" id="KW-0812">Transmembrane</keyword>
<comment type="similarity">
    <text evidence="2">Belongs to the ZIP transporter (TC 2.A.5) family.</text>
</comment>
<dbReference type="InterPro" id="IPR003689">
    <property type="entry name" value="ZIP"/>
</dbReference>
<evidence type="ECO:0000256" key="1">
    <source>
        <dbReference type="ARBA" id="ARBA00004651"/>
    </source>
</evidence>